<evidence type="ECO:0000313" key="2">
    <source>
        <dbReference type="Proteomes" id="UP001195483"/>
    </source>
</evidence>
<organism evidence="1 2">
    <name type="scientific">Potamilus streckersoni</name>
    <dbReference type="NCBI Taxonomy" id="2493646"/>
    <lineage>
        <taxon>Eukaryota</taxon>
        <taxon>Metazoa</taxon>
        <taxon>Spiralia</taxon>
        <taxon>Lophotrochozoa</taxon>
        <taxon>Mollusca</taxon>
        <taxon>Bivalvia</taxon>
        <taxon>Autobranchia</taxon>
        <taxon>Heteroconchia</taxon>
        <taxon>Palaeoheterodonta</taxon>
        <taxon>Unionida</taxon>
        <taxon>Unionoidea</taxon>
        <taxon>Unionidae</taxon>
        <taxon>Ambleminae</taxon>
        <taxon>Lampsilini</taxon>
        <taxon>Potamilus</taxon>
    </lineage>
</organism>
<evidence type="ECO:0000313" key="1">
    <source>
        <dbReference type="EMBL" id="KAK3579893.1"/>
    </source>
</evidence>
<dbReference type="EMBL" id="JAEAOA010001537">
    <property type="protein sequence ID" value="KAK3579893.1"/>
    <property type="molecule type" value="Genomic_DNA"/>
</dbReference>
<sequence length="126" mass="13839">MVQLVRDKNIKLRSKNLIGAGKHHREDDGLSRKPQIFTDMVKARYKAADESVSLAGSDVAEICPLLTEDVKPQLMTPQSVISLFKEAKWLYVKLFPPNGGSACLAVNKLCASISPESHTADLGRHP</sequence>
<comment type="caution">
    <text evidence="1">The sequence shown here is derived from an EMBL/GenBank/DDBJ whole genome shotgun (WGS) entry which is preliminary data.</text>
</comment>
<reference evidence="1" key="2">
    <citation type="journal article" date="2021" name="Genome Biol. Evol.">
        <title>Developing a high-quality reference genome for a parasitic bivalve with doubly uniparental inheritance (Bivalvia: Unionida).</title>
        <authorList>
            <person name="Smith C.H."/>
        </authorList>
    </citation>
    <scope>NUCLEOTIDE SEQUENCE</scope>
    <source>
        <strain evidence="1">CHS0354</strain>
        <tissue evidence="1">Mantle</tissue>
    </source>
</reference>
<protein>
    <submittedName>
        <fullName evidence="1">Uncharacterized protein</fullName>
    </submittedName>
</protein>
<proteinExistence type="predicted"/>
<dbReference type="AlphaFoldDB" id="A0AAE0RUF2"/>
<dbReference type="Proteomes" id="UP001195483">
    <property type="component" value="Unassembled WGS sequence"/>
</dbReference>
<reference evidence="1" key="3">
    <citation type="submission" date="2023-05" db="EMBL/GenBank/DDBJ databases">
        <authorList>
            <person name="Smith C.H."/>
        </authorList>
    </citation>
    <scope>NUCLEOTIDE SEQUENCE</scope>
    <source>
        <strain evidence="1">CHS0354</strain>
        <tissue evidence="1">Mantle</tissue>
    </source>
</reference>
<reference evidence="1" key="1">
    <citation type="journal article" date="2021" name="Genome Biol. Evol.">
        <title>A High-Quality Reference Genome for a Parasitic Bivalve with Doubly Uniparental Inheritance (Bivalvia: Unionida).</title>
        <authorList>
            <person name="Smith C.H."/>
        </authorList>
    </citation>
    <scope>NUCLEOTIDE SEQUENCE</scope>
    <source>
        <strain evidence="1">CHS0354</strain>
    </source>
</reference>
<gene>
    <name evidence="1" type="ORF">CHS0354_025755</name>
</gene>
<name>A0AAE0RUF2_9BIVA</name>
<accession>A0AAE0RUF2</accession>
<keyword evidence="2" id="KW-1185">Reference proteome</keyword>